<keyword evidence="4" id="KW-0813">Transport</keyword>
<name>A0ABP0FCW9_CLALP</name>
<keyword evidence="24" id="KW-1185">Reference proteome</keyword>
<evidence type="ECO:0000313" key="24">
    <source>
        <dbReference type="Proteomes" id="UP001642483"/>
    </source>
</evidence>
<feature type="transmembrane region" description="Helical" evidence="19">
    <location>
        <begin position="53"/>
        <end position="79"/>
    </location>
</feature>
<dbReference type="Gene3D" id="1.20.20.10">
    <property type="entry name" value="F1F0 ATP synthase subunit C"/>
    <property type="match status" value="1"/>
</dbReference>
<feature type="domain" description="FAD/NAD(P)-binding" evidence="21">
    <location>
        <begin position="144"/>
        <end position="465"/>
    </location>
</feature>
<keyword evidence="8" id="KW-0375">Hydrogen ion transport</keyword>
<evidence type="ECO:0000313" key="23">
    <source>
        <dbReference type="EMBL" id="CAK8676693.1"/>
    </source>
</evidence>
<sequence>MYLTRIVPASQMLLCNSLSAFRPAVTVANYQSPMIRSIQTTAAQNDIDTAAKFIGAGAATVGVAGSGAGIGTVFGSLIIGYARNPSLKQQLFSYAILGFALSEAMGLFCLMVAFLILYYNITSASRHQSTENDVWQQEITERKKLVILGTGWAGYSVLKDVNKHIYDVIVVSPRNHFLFTPLLCSTTVGTLEFRSIIEPVRSMYFRHARDFHMSSAVKVDEVRKVLTCKSEVNPGHIYDIPYDKLVIAVGALSNTFGIPGVKNHAFFLKELADARRIRDRIISNFERATQPGSSVDEQRRLLHIVIVGGGPTGVEFGAELYDFLREDVSRLYQDLQGMVKVTLVEANKILGSFDKSLREYAEKKIRKRKEFELLQAAVAEVTENSVKLKDGRVIPCGLVVWSTGLFPRSFTKQSQFPKDEYGHILTNEKLQVKGVPEDTIFAIGDCADIETLPLPATAQVAERQGRWLANYLNGDEDKVFQFTSMGMLAYVGGYTALSDLQPQALKMKGFHSWIVWRSAYLTRLGNWKLRLQVPIDWMKTFLFGRDTSRF</sequence>
<evidence type="ECO:0000259" key="21">
    <source>
        <dbReference type="Pfam" id="PF07992"/>
    </source>
</evidence>
<keyword evidence="10 19" id="KW-1133">Transmembrane helix</keyword>
<evidence type="ECO:0000256" key="19">
    <source>
        <dbReference type="SAM" id="Phobius"/>
    </source>
</evidence>
<evidence type="ECO:0000259" key="20">
    <source>
        <dbReference type="Pfam" id="PF00137"/>
    </source>
</evidence>
<evidence type="ECO:0000256" key="14">
    <source>
        <dbReference type="ARBA" id="ARBA00023121"/>
    </source>
</evidence>
<dbReference type="InterPro" id="IPR035921">
    <property type="entry name" value="F/V-ATP_Csub_sf"/>
</dbReference>
<evidence type="ECO:0000256" key="7">
    <source>
        <dbReference type="ARBA" id="ARBA00022692"/>
    </source>
</evidence>
<keyword evidence="9" id="KW-0274">FAD</keyword>
<keyword evidence="15 19" id="KW-0472">Membrane</keyword>
<keyword evidence="11" id="KW-0560">Oxidoreductase</keyword>
<evidence type="ECO:0000256" key="9">
    <source>
        <dbReference type="ARBA" id="ARBA00022827"/>
    </source>
</evidence>
<gene>
    <name evidence="23" type="ORF">CVLEPA_LOCUS6141</name>
</gene>
<comment type="subcellular location">
    <subcellularLocation>
        <location evidence="1">Membrane</location>
        <topology evidence="1">Multi-pass membrane protein</topology>
    </subcellularLocation>
</comment>
<keyword evidence="5" id="KW-0138">CF(0)</keyword>
<dbReference type="Proteomes" id="UP001642483">
    <property type="component" value="Unassembled WGS sequence"/>
</dbReference>
<evidence type="ECO:0000256" key="15">
    <source>
        <dbReference type="ARBA" id="ARBA00023136"/>
    </source>
</evidence>
<dbReference type="EMBL" id="CAWYQH010000035">
    <property type="protein sequence ID" value="CAK8676693.1"/>
    <property type="molecule type" value="Genomic_DNA"/>
</dbReference>
<evidence type="ECO:0000256" key="17">
    <source>
        <dbReference type="ARBA" id="ARBA00032304"/>
    </source>
</evidence>
<comment type="caution">
    <text evidence="23">The sequence shown here is derived from an EMBL/GenBank/DDBJ whole genome shotgun (WGS) entry which is preliminary data.</text>
</comment>
<evidence type="ECO:0000256" key="1">
    <source>
        <dbReference type="ARBA" id="ARBA00004141"/>
    </source>
</evidence>
<accession>A0ABP0FCW9</accession>
<evidence type="ECO:0000256" key="6">
    <source>
        <dbReference type="ARBA" id="ARBA00022630"/>
    </source>
</evidence>
<evidence type="ECO:0000256" key="3">
    <source>
        <dbReference type="ARBA" id="ARBA00006704"/>
    </source>
</evidence>
<dbReference type="InterPro" id="IPR036188">
    <property type="entry name" value="FAD/NAD-bd_sf"/>
</dbReference>
<comment type="similarity">
    <text evidence="3">Belongs to the ATPase C chain family.</text>
</comment>
<dbReference type="InterPro" id="IPR002379">
    <property type="entry name" value="ATPase_proteolipid_c-like_dom"/>
</dbReference>
<evidence type="ECO:0000256" key="16">
    <source>
        <dbReference type="ARBA" id="ARBA00029852"/>
    </source>
</evidence>
<dbReference type="CDD" id="cd18182">
    <property type="entry name" value="ATP-synt_Fo_c_ATP5G3"/>
    <property type="match status" value="1"/>
</dbReference>
<dbReference type="SUPFAM" id="SSF81333">
    <property type="entry name" value="F1F0 ATP synthase subunit C"/>
    <property type="match status" value="1"/>
</dbReference>
<dbReference type="Pfam" id="PF22366">
    <property type="entry name" value="NDH2_C"/>
    <property type="match status" value="1"/>
</dbReference>
<evidence type="ECO:0000256" key="5">
    <source>
        <dbReference type="ARBA" id="ARBA00022547"/>
    </source>
</evidence>
<dbReference type="InterPro" id="IPR000454">
    <property type="entry name" value="ATP_synth_F0_csu"/>
</dbReference>
<evidence type="ECO:0000256" key="4">
    <source>
        <dbReference type="ARBA" id="ARBA00022448"/>
    </source>
</evidence>
<dbReference type="Gene3D" id="3.50.50.100">
    <property type="match status" value="1"/>
</dbReference>
<evidence type="ECO:0000256" key="10">
    <source>
        <dbReference type="ARBA" id="ARBA00022989"/>
    </source>
</evidence>
<feature type="domain" description="V-ATPase proteolipid subunit C-like" evidence="20">
    <location>
        <begin position="54"/>
        <end position="116"/>
    </location>
</feature>
<dbReference type="PANTHER" id="PTHR43706">
    <property type="entry name" value="NADH DEHYDROGENASE"/>
    <property type="match status" value="1"/>
</dbReference>
<evidence type="ECO:0000256" key="13">
    <source>
        <dbReference type="ARBA" id="ARBA00023065"/>
    </source>
</evidence>
<protein>
    <recommendedName>
        <fullName evidence="17">ATP synthase lipid-binding protein</fullName>
    </recommendedName>
    <alternativeName>
        <fullName evidence="18">ATPase protein 9</fullName>
    </alternativeName>
    <alternativeName>
        <fullName evidence="16">ATPase subunit c</fullName>
    </alternativeName>
</protein>
<feature type="domain" description="External alternative NADH-ubiquinone oxidoreductase-like C-terminal" evidence="22">
    <location>
        <begin position="486"/>
        <end position="546"/>
    </location>
</feature>
<evidence type="ECO:0000256" key="18">
    <source>
        <dbReference type="ARBA" id="ARBA00033111"/>
    </source>
</evidence>
<organism evidence="23 24">
    <name type="scientific">Clavelina lepadiformis</name>
    <name type="common">Light-bulb sea squirt</name>
    <name type="synonym">Ascidia lepadiformis</name>
    <dbReference type="NCBI Taxonomy" id="159417"/>
    <lineage>
        <taxon>Eukaryota</taxon>
        <taxon>Metazoa</taxon>
        <taxon>Chordata</taxon>
        <taxon>Tunicata</taxon>
        <taxon>Ascidiacea</taxon>
        <taxon>Aplousobranchia</taxon>
        <taxon>Clavelinidae</taxon>
        <taxon>Clavelina</taxon>
    </lineage>
</organism>
<keyword evidence="12" id="KW-0520">NAD</keyword>
<dbReference type="PROSITE" id="PS00605">
    <property type="entry name" value="ATPASE_C"/>
    <property type="match status" value="1"/>
</dbReference>
<proteinExistence type="inferred from homology"/>
<evidence type="ECO:0000256" key="8">
    <source>
        <dbReference type="ARBA" id="ARBA00022781"/>
    </source>
</evidence>
<keyword evidence="13" id="KW-0406">Ion transport</keyword>
<keyword evidence="14" id="KW-0446">Lipid-binding</keyword>
<dbReference type="HAMAP" id="MF_01396">
    <property type="entry name" value="ATP_synth_c_bact"/>
    <property type="match status" value="1"/>
</dbReference>
<dbReference type="InterPro" id="IPR054585">
    <property type="entry name" value="NDH2-like_C"/>
</dbReference>
<evidence type="ECO:0000256" key="11">
    <source>
        <dbReference type="ARBA" id="ARBA00023002"/>
    </source>
</evidence>
<dbReference type="PANTHER" id="PTHR43706:SF13">
    <property type="entry name" value="NADH DEHYDROGENASE-RELATED"/>
    <property type="match status" value="1"/>
</dbReference>
<dbReference type="SUPFAM" id="SSF51905">
    <property type="entry name" value="FAD/NAD(P)-binding domain"/>
    <property type="match status" value="2"/>
</dbReference>
<evidence type="ECO:0000256" key="2">
    <source>
        <dbReference type="ARBA" id="ARBA00005272"/>
    </source>
</evidence>
<dbReference type="InterPro" id="IPR038662">
    <property type="entry name" value="ATP_synth_F0_csu_sf"/>
</dbReference>
<keyword evidence="7 19" id="KW-0812">Transmembrane</keyword>
<evidence type="ECO:0000256" key="12">
    <source>
        <dbReference type="ARBA" id="ARBA00023027"/>
    </source>
</evidence>
<dbReference type="Pfam" id="PF00137">
    <property type="entry name" value="ATP-synt_C"/>
    <property type="match status" value="1"/>
</dbReference>
<keyword evidence="6" id="KW-0285">Flavoprotein</keyword>
<dbReference type="PRINTS" id="PR00124">
    <property type="entry name" value="ATPASEC"/>
</dbReference>
<feature type="transmembrane region" description="Helical" evidence="19">
    <location>
        <begin position="91"/>
        <end position="119"/>
    </location>
</feature>
<reference evidence="23 24" key="1">
    <citation type="submission" date="2024-02" db="EMBL/GenBank/DDBJ databases">
        <authorList>
            <person name="Daric V."/>
            <person name="Darras S."/>
        </authorList>
    </citation>
    <scope>NUCLEOTIDE SEQUENCE [LARGE SCALE GENOMIC DNA]</scope>
</reference>
<evidence type="ECO:0000259" key="22">
    <source>
        <dbReference type="Pfam" id="PF22366"/>
    </source>
</evidence>
<dbReference type="InterPro" id="IPR020537">
    <property type="entry name" value="ATP_synth_F0_csu_DDCD_BS"/>
</dbReference>
<dbReference type="Pfam" id="PF07992">
    <property type="entry name" value="Pyr_redox_2"/>
    <property type="match status" value="1"/>
</dbReference>
<dbReference type="InterPro" id="IPR023753">
    <property type="entry name" value="FAD/NAD-binding_dom"/>
</dbReference>
<comment type="similarity">
    <text evidence="2">Belongs to the NADH dehydrogenase family.</text>
</comment>
<dbReference type="InterPro" id="IPR045024">
    <property type="entry name" value="NDH-2"/>
</dbReference>